<name>A0AA41FHU0_9FIRM</name>
<protein>
    <submittedName>
        <fullName evidence="2">Extracellular solute-binding protein</fullName>
    </submittedName>
</protein>
<feature type="chain" id="PRO_5041267786" evidence="1">
    <location>
        <begin position="22"/>
        <end position="581"/>
    </location>
</feature>
<dbReference type="PANTHER" id="PTHR43649">
    <property type="entry name" value="ARABINOSE-BINDING PROTEIN-RELATED"/>
    <property type="match status" value="1"/>
</dbReference>
<dbReference type="Pfam" id="PF01547">
    <property type="entry name" value="SBP_bac_1"/>
    <property type="match status" value="1"/>
</dbReference>
<dbReference type="EMBL" id="WQPS01000034">
    <property type="protein sequence ID" value="MBT9811859.1"/>
    <property type="molecule type" value="Genomic_DNA"/>
</dbReference>
<dbReference type="InterPro" id="IPR050490">
    <property type="entry name" value="Bact_solute-bd_prot1"/>
</dbReference>
<reference evidence="2" key="1">
    <citation type="journal article" date="2021" name="Gut Microbes">
        <title>A synthetic consortium of 100 gut commensals modulates the composition and function in a colon model of the microbiome of elderly subjects.</title>
        <authorList>
            <person name="Perez M."/>
            <person name="Ntemiri A."/>
            <person name="Tan H."/>
            <person name="Harris H.M.B."/>
            <person name="Roager H.M."/>
            <person name="Ribiere C."/>
            <person name="O'Toole P.W."/>
        </authorList>
    </citation>
    <scope>NUCLEOTIDE SEQUENCE</scope>
    <source>
        <strain evidence="2">MCC335</strain>
    </source>
</reference>
<dbReference type="PANTHER" id="PTHR43649:SF12">
    <property type="entry name" value="DIACETYLCHITOBIOSE BINDING PROTEIN DASA"/>
    <property type="match status" value="1"/>
</dbReference>
<feature type="signal peptide" evidence="1">
    <location>
        <begin position="1"/>
        <end position="21"/>
    </location>
</feature>
<dbReference type="InterPro" id="IPR006059">
    <property type="entry name" value="SBP"/>
</dbReference>
<dbReference type="Gene3D" id="3.40.190.10">
    <property type="entry name" value="Periplasmic binding protein-like II"/>
    <property type="match status" value="2"/>
</dbReference>
<dbReference type="Proteomes" id="UP000708338">
    <property type="component" value="Unassembled WGS sequence"/>
</dbReference>
<dbReference type="AlphaFoldDB" id="A0AA41FHU0"/>
<sequence length="581" mass="65070">MKRKKVMSLALTMVMALSSLAGCGGGTNALEGGGGAAAASTSGTESSDAAEMFDLTPGNMPIVTDSENAPVFHIVRSRDPLQTVNTSELPMSKKLEEDTGIRIEWEEVPTVGLTEKINLMMTGSDLPDAFWDCISNDMISIYMGQDLLIPVNELEEKYMPNLTKIYEEHPEYKALATAPDGNRYGFPYIEEMYGLVRTPGPFLINQDWLDKVGKEMPTTLDEWVDCLRAFKAAGDLNGNGIDDEIPFTLGLASTDMYDSYDVFNRFCMAFGTPTTSGDERADDNMVVIDGKVQFTAADPAYKETAKFFNQLYEEGLIDVNAFSPSPNPRYALYWDQIKGDTALYGCFGTWSPENEIPNADVRAQYAPLPRLEGPNGKIGEVVNNSEMQRAARFVITSACEHPEVLARMVDYIYSPDMSISFNWSPEGYVYHADETGKWVFQFDDNGNIIIPEPWSTISEVSNNTRGTKGPTAIFNSYYDDKVEYDYAAQNLLKYQRVNGKDEWLEEIESMPPVLKTAEEMATISQIQPQIKNIVNSYRMQWILDGDADATWDKYLQELDAAGLPQLMELFQTIYDRYSEQQ</sequence>
<dbReference type="RefSeq" id="WP_117450450.1">
    <property type="nucleotide sequence ID" value="NZ_CABJDD010000002.1"/>
</dbReference>
<accession>A0AA41FHU0</accession>
<organism evidence="2 3">
    <name type="scientific">Enterocloster citroniae</name>
    <dbReference type="NCBI Taxonomy" id="358743"/>
    <lineage>
        <taxon>Bacteria</taxon>
        <taxon>Bacillati</taxon>
        <taxon>Bacillota</taxon>
        <taxon>Clostridia</taxon>
        <taxon>Lachnospirales</taxon>
        <taxon>Lachnospiraceae</taxon>
        <taxon>Enterocloster</taxon>
    </lineage>
</organism>
<evidence type="ECO:0000256" key="1">
    <source>
        <dbReference type="SAM" id="SignalP"/>
    </source>
</evidence>
<comment type="caution">
    <text evidence="2">The sequence shown here is derived from an EMBL/GenBank/DDBJ whole genome shotgun (WGS) entry which is preliminary data.</text>
</comment>
<dbReference type="PROSITE" id="PS51257">
    <property type="entry name" value="PROKAR_LIPOPROTEIN"/>
    <property type="match status" value="1"/>
</dbReference>
<evidence type="ECO:0000313" key="2">
    <source>
        <dbReference type="EMBL" id="MBT9811859.1"/>
    </source>
</evidence>
<gene>
    <name evidence="2" type="ORF">GPL26_19765</name>
</gene>
<dbReference type="SUPFAM" id="SSF53850">
    <property type="entry name" value="Periplasmic binding protein-like II"/>
    <property type="match status" value="1"/>
</dbReference>
<evidence type="ECO:0000313" key="3">
    <source>
        <dbReference type="Proteomes" id="UP000708338"/>
    </source>
</evidence>
<proteinExistence type="predicted"/>
<keyword evidence="1" id="KW-0732">Signal</keyword>